<evidence type="ECO:0000259" key="5">
    <source>
        <dbReference type="PROSITE" id="PS51352"/>
    </source>
</evidence>
<dbReference type="PROSITE" id="PS51257">
    <property type="entry name" value="PROKAR_LIPOPROTEIN"/>
    <property type="match status" value="1"/>
</dbReference>
<comment type="subcellular location">
    <subcellularLocation>
        <location evidence="1">Cell envelope</location>
    </subcellularLocation>
</comment>
<dbReference type="KEGG" id="spap:H3Z74_21965"/>
<dbReference type="InterPro" id="IPR013740">
    <property type="entry name" value="Redoxin"/>
</dbReference>
<protein>
    <submittedName>
        <fullName evidence="6">TlpA family protein disulfide reductase</fullName>
    </submittedName>
</protein>
<dbReference type="GO" id="GO:0017004">
    <property type="term" value="P:cytochrome complex assembly"/>
    <property type="evidence" value="ECO:0007669"/>
    <property type="project" value="UniProtKB-KW"/>
</dbReference>
<proteinExistence type="predicted"/>
<evidence type="ECO:0000313" key="6">
    <source>
        <dbReference type="EMBL" id="QNQ09303.1"/>
    </source>
</evidence>
<name>A0A7H0LI00_9SPHN</name>
<evidence type="ECO:0000256" key="1">
    <source>
        <dbReference type="ARBA" id="ARBA00004196"/>
    </source>
</evidence>
<dbReference type="InterPro" id="IPR036249">
    <property type="entry name" value="Thioredoxin-like_sf"/>
</dbReference>
<dbReference type="Pfam" id="PF08534">
    <property type="entry name" value="Redoxin"/>
    <property type="match status" value="1"/>
</dbReference>
<gene>
    <name evidence="6" type="ORF">H3Z74_21965</name>
</gene>
<dbReference type="PANTHER" id="PTHR42852">
    <property type="entry name" value="THIOL:DISULFIDE INTERCHANGE PROTEIN DSBE"/>
    <property type="match status" value="1"/>
</dbReference>
<evidence type="ECO:0000313" key="7">
    <source>
        <dbReference type="Proteomes" id="UP000516148"/>
    </source>
</evidence>
<keyword evidence="3" id="KW-1015">Disulfide bond</keyword>
<keyword evidence="4" id="KW-0676">Redox-active center</keyword>
<dbReference type="Proteomes" id="UP000516148">
    <property type="component" value="Chromosome"/>
</dbReference>
<dbReference type="GO" id="GO:0015036">
    <property type="term" value="F:disulfide oxidoreductase activity"/>
    <property type="evidence" value="ECO:0007669"/>
    <property type="project" value="UniProtKB-ARBA"/>
</dbReference>
<keyword evidence="2" id="KW-0201">Cytochrome c-type biogenesis</keyword>
<dbReference type="InterPro" id="IPR017937">
    <property type="entry name" value="Thioredoxin_CS"/>
</dbReference>
<dbReference type="CDD" id="cd02966">
    <property type="entry name" value="TlpA_like_family"/>
    <property type="match status" value="1"/>
</dbReference>
<feature type="domain" description="Thioredoxin" evidence="5">
    <location>
        <begin position="77"/>
        <end position="212"/>
    </location>
</feature>
<reference evidence="6 7" key="1">
    <citation type="submission" date="2020-09" db="EMBL/GenBank/DDBJ databases">
        <title>Sphingomonas sp., a new species isolated from pork steak.</title>
        <authorList>
            <person name="Heidler von Heilborn D."/>
        </authorList>
    </citation>
    <scope>NUCLEOTIDE SEQUENCE [LARGE SCALE GENOMIC DNA]</scope>
    <source>
        <strain evidence="7">S8-3T</strain>
    </source>
</reference>
<dbReference type="InterPro" id="IPR050553">
    <property type="entry name" value="Thioredoxin_ResA/DsbE_sf"/>
</dbReference>
<accession>A0A7H0LI00</accession>
<dbReference type="InterPro" id="IPR013766">
    <property type="entry name" value="Thioredoxin_domain"/>
</dbReference>
<dbReference type="PROSITE" id="PS51352">
    <property type="entry name" value="THIOREDOXIN_2"/>
    <property type="match status" value="1"/>
</dbReference>
<dbReference type="EMBL" id="CP061038">
    <property type="protein sequence ID" value="QNQ09303.1"/>
    <property type="molecule type" value="Genomic_DNA"/>
</dbReference>
<dbReference type="AlphaFoldDB" id="A0A7H0LI00"/>
<organism evidence="6 7">
    <name type="scientific">Sphingomonas alpina</name>
    <dbReference type="NCBI Taxonomy" id="653931"/>
    <lineage>
        <taxon>Bacteria</taxon>
        <taxon>Pseudomonadati</taxon>
        <taxon>Pseudomonadota</taxon>
        <taxon>Alphaproteobacteria</taxon>
        <taxon>Sphingomonadales</taxon>
        <taxon>Sphingomonadaceae</taxon>
        <taxon>Sphingomonas</taxon>
    </lineage>
</organism>
<dbReference type="GO" id="GO:0030313">
    <property type="term" value="C:cell envelope"/>
    <property type="evidence" value="ECO:0007669"/>
    <property type="project" value="UniProtKB-SubCell"/>
</dbReference>
<keyword evidence="7" id="KW-1185">Reference proteome</keyword>
<dbReference type="PROSITE" id="PS00194">
    <property type="entry name" value="THIOREDOXIN_1"/>
    <property type="match status" value="1"/>
</dbReference>
<evidence type="ECO:0000256" key="3">
    <source>
        <dbReference type="ARBA" id="ARBA00023157"/>
    </source>
</evidence>
<evidence type="ECO:0000256" key="2">
    <source>
        <dbReference type="ARBA" id="ARBA00022748"/>
    </source>
</evidence>
<dbReference type="Gene3D" id="3.40.30.10">
    <property type="entry name" value="Glutaredoxin"/>
    <property type="match status" value="1"/>
</dbReference>
<evidence type="ECO:0000256" key="4">
    <source>
        <dbReference type="ARBA" id="ARBA00023284"/>
    </source>
</evidence>
<dbReference type="SUPFAM" id="SSF52833">
    <property type="entry name" value="Thioredoxin-like"/>
    <property type="match status" value="1"/>
</dbReference>
<dbReference type="PANTHER" id="PTHR42852:SF6">
    <property type="entry name" value="THIOL:DISULFIDE INTERCHANGE PROTEIN DSBE"/>
    <property type="match status" value="1"/>
</dbReference>
<sequence>MSLRSTIICLLGAGLLVGGCDRQDSAAEQANAATPAKVGANGTENAATASVEPASAPGAPKEGEKVIVDTIGTLDRSHKGEKAPGVPFQTPAGTKTSIADFAGKPVLLNLWATWCGPCVAEMPTLDAVAGRMTVVAVSQDLEGAAKVTPFFARTGVKNLKPYLDPDVALSTAYQVSLPTSILYDSSGKEVWRMTGGMDWTSETAKQLLAEAA</sequence>